<feature type="region of interest" description="Disordered" evidence="2">
    <location>
        <begin position="642"/>
        <end position="680"/>
    </location>
</feature>
<sequence length="2666" mass="285447">MKKMPHSNQQEIWRCFCLPSPHPLPGVARRSQAPPFNWREQSRFGRGRETRDLQVSGTRGYRWRHTINHRRPQGETEVRLRSKTHAQKRPGKTRSFLPRLIQRLRACLADYLRTSPAQSRACVLGPLGTPVPSSLPWQTSLRSTMLSKGRGAGASWRRSCCWECARSLASPTQRESIHVHSRAHALSKKRILARPRARLVYGSPRKPAEQEPQKGRRVTLSPVLKPGLGPFQSSLPPRNTFPEHLILAQGWDTEPWPWKMKQDHGSPWQRCVNGKQATSRCVSLGRLLFGAPRARASSGAPRSGGAQSRPALAPCLLLLFPPQHALPDENPACSVLLIFLSLTATPGQLGRWAGRPPSPSAAQGGTGRSGGAALRRKARLGCFCSAPGTPAAASLGCAGNRVGSESLPPPYPRRDNTGSSGWVSGAFALPLEVSITTPSPRHAFLSAVDDWKHRGNRVAGWGWHCRVKAGGHGRWRLGTSQAPHPHPQVVLELKQTGLWTPENPCRSSPQRHRDGHCQSPVKACVLRGCRVPGTALVLGAQQWENGLRGDGHCSEGWRAMWSPGTRGTGIVPASLPGSPRVPEAPDPPPAGPAFAGRARAVCGVSPDAVLSSLDLRACGADARLPTASLSCASVSTPAPAVQEPAAQSGAAPGRMLLASGTPRTDGGASAVSGPASQGREASGIQFPFRSARMGAFGSRAWLADVLSRPWMDGKGDKKERTGAGGAKDGAEFGGGRLAQLNCLHAGLGGGGGCTTGARRRGGRDGGPPPTPGDALCGQGFEERGPPPLRRTPRMVACGPVPALLACDWGCDFLSSGQLSQVAGTLGQQRLGTGLSCILGCGPRAPPALTNHLTDAGRGSHAEPSGVTQSLPGACSRSAHSATHSRPGADPGRTRLVLANSSRWRASVLRLAASELPSPRAPRGIMPPEFPLSALPAPAPPSQEQQECQGQGWLACPGHQATCMCEPRQPGSRLRPLDHQAGLSATGKVLWPSPRLKQPPQTGLTDPPPASERSTPGCLHFSARVGPPGAPSPFPAHQTPGATEIPPSQPQPYSSGQTAQSASVPDPCSEGTEGVEQPEDTAESGLPPGLQPQPSVNRVKQQSSGTRCTALGPPGPAPPAGPLGVVETSCLHSPAGLGDGAWCLVQSPVQPGPRGYEGRRSDQGLEREGCSQGEPGRAGRSLMILLEQSAHWWGVGGPRRMPHQKPALLPGGPLKHSCAWRRGQAEVPSAFQFTSAPASLRVFPKGQCPSFPMGAAHHGDTRAWGNYRGSEEQLGTAPQVSTNDAWGTCGGFSVMGIVCTRRRGLISQGDRKGAPSFPAFGLVVKRPRGFRSIPGRKLHWHEPPDTQSRKKQPRPRAPESQALTRSLRPPIPAPAREGPEPGGLLGSGNFQAVAAGSLIKGRPGELKFRPRATVNPRETALMPSGHGSRLPEKQEGRRGLSQPTARPRPWETPKDGPKFTVGCQLPFRAMLLPQRAPGTVRGVSRPPAFHSYLFNLRKGGKNELRPQGTFRKPDVLFRVTEPVPPPCVERHCAPFAQSHHTKHSGEKVPLMVLQGQQRWKGCQGPAHCTEIPSIEDSSEASHCFNWDHSWLCLQHTSRRVSLDELHQSRARSWGAEEEGDASLALGLAENHSVGGRWVTPHFPKQPEGKGCSRHVYRDRLPTERAEWAGKILEPWGKGWGREGMFCDSWVLGDTQGGGREKRTESRQEREREGVREAGGGDGKNGTGPPRAGGGGSGAWLFGGYEVSVSRDELGLESCCRVGLVVHNAVLPGVERYAECAQDAGAVTLRTGGGCWRGVCTCPDSLNMCRLGSLKPRSQIYGLRFVMSPARGETCAVLLGKSPASFTLRRAPARHRRLPAGRTRKMCPPSPSHLGERVKTRPTLTRTQKRETWHRQELEGAAFTGYTGTRKITERRRTNRGLLVKEGIACAKALWSAWGVGGENTEATGRGSKGWCRASWAISGLRSEAPALVRKTWGSAPHLLGIPFELGHSYGHGGHSHVGFSGLTQRPSLKCILPQGFSNDTGAGEAAVQGSPRFQEQPSASGNGSQWQRPLLGNQGAPFRRPWAGARFHGGDLTYTVSVDIPSPPTLPAPTPDSGVTPKLTASAEVLVGSAFSADRNCLGKRGQELGLGRELRRFPAVQTATVYRGGTQQPLQNEGYRRRGRCFQAVLNHASFRPDRAATATERGAAETAGGRGGGVTVIHPLKVEKWGCREVGSLPRAPEERESERGLIPCPATSVQADSLASLIVSQIRYSVDEIQAWWLQERGGHASRCFHYITTSPKRSGSEDTHLPSPTGLGWARQLCLGLAQQCWVIWGGPHSPVWDGKDGGDLSASRYDPASLSWWKNSFKGRRDRLPLRWEAPSWHWTTGQASALSGLEGSLERELELKHAPLHAWRPRQHSPLVPAAPSRPGPEWQAKDLREPVYGLPKLCSGLKREKALQNGSLISSKTAQAPVLGHHKYCSRWKTAMRSPVTIHVTFVEPGTLAATASFHVKADASLALRASGRSLGRPVSTHTLPYPVSGLPSLRAQGPLAAPGPDLESIPGAMALFPLGVCLPLGHDFLPSTSRPPAADEMQLNSTSPRVSASACNDCFRTEIRGAFLGRRIIIHRCPALDEVCSWGSQVLGDGAGSDCCHRDLSPLQPGIINSGHTRGQHFTPSACWRSA</sequence>
<evidence type="ECO:0000256" key="1">
    <source>
        <dbReference type="ARBA" id="ARBA00022581"/>
    </source>
</evidence>
<feature type="region of interest" description="Disordered" evidence="2">
    <location>
        <begin position="855"/>
        <end position="893"/>
    </location>
</feature>
<comment type="caution">
    <text evidence="3">The sequence shown here is derived from an EMBL/GenBank/DDBJ whole genome shotgun (WGS) entry which is preliminary data.</text>
</comment>
<keyword evidence="1" id="KW-0945">Host-virus interaction</keyword>
<dbReference type="PANTHER" id="PTHR13037:SF24">
    <property type="entry name" value="POLYCOMB PROTEIN PCL-RELATED"/>
    <property type="match status" value="1"/>
</dbReference>
<evidence type="ECO:0000313" key="3">
    <source>
        <dbReference type="EMBL" id="KAB1254760.1"/>
    </source>
</evidence>
<protein>
    <submittedName>
        <fullName evidence="3">Uncharacterized protein</fullName>
    </submittedName>
</protein>
<feature type="region of interest" description="Disordered" evidence="2">
    <location>
        <begin position="352"/>
        <end position="371"/>
    </location>
</feature>
<organism evidence="3 4">
    <name type="scientific">Camelus dromedarius</name>
    <name type="common">Dromedary</name>
    <name type="synonym">Arabian camel</name>
    <dbReference type="NCBI Taxonomy" id="9838"/>
    <lineage>
        <taxon>Eukaryota</taxon>
        <taxon>Metazoa</taxon>
        <taxon>Chordata</taxon>
        <taxon>Craniata</taxon>
        <taxon>Vertebrata</taxon>
        <taxon>Euteleostomi</taxon>
        <taxon>Mammalia</taxon>
        <taxon>Eutheria</taxon>
        <taxon>Laurasiatheria</taxon>
        <taxon>Artiodactyla</taxon>
        <taxon>Tylopoda</taxon>
        <taxon>Camelidae</taxon>
        <taxon>Camelus</taxon>
    </lineage>
</organism>
<feature type="region of interest" description="Disordered" evidence="2">
    <location>
        <begin position="1859"/>
        <end position="1889"/>
    </location>
</feature>
<gene>
    <name evidence="3" type="ORF">Cadr_000028712</name>
</gene>
<evidence type="ECO:0000313" key="4">
    <source>
        <dbReference type="Proteomes" id="UP000299084"/>
    </source>
</evidence>
<feature type="region of interest" description="Disordered" evidence="2">
    <location>
        <begin position="1332"/>
        <end position="1387"/>
    </location>
</feature>
<feature type="compositionally biased region" description="Basic and acidic residues" evidence="2">
    <location>
        <begin position="1155"/>
        <end position="1168"/>
    </location>
</feature>
<reference evidence="3 4" key="1">
    <citation type="journal article" date="2019" name="Mol. Ecol. Resour.">
        <title>Improving Illumina assemblies with Hi-C and long reads: an example with the North African dromedary.</title>
        <authorList>
            <person name="Elbers J.P."/>
            <person name="Rogers M.F."/>
            <person name="Perelman P.L."/>
            <person name="Proskuryakova A.A."/>
            <person name="Serdyukova N.A."/>
            <person name="Johnson W.E."/>
            <person name="Horin P."/>
            <person name="Corander J."/>
            <person name="Murphy D."/>
            <person name="Burger P.A."/>
        </authorList>
    </citation>
    <scope>NUCLEOTIDE SEQUENCE [LARGE SCALE GENOMIC DNA]</scope>
    <source>
        <strain evidence="3">Drom800</strain>
        <tissue evidence="3">Blood</tissue>
    </source>
</reference>
<feature type="compositionally biased region" description="Basic and acidic residues" evidence="2">
    <location>
        <begin position="1447"/>
        <end position="1456"/>
    </location>
</feature>
<feature type="compositionally biased region" description="Gly residues" evidence="2">
    <location>
        <begin position="1715"/>
        <end position="1733"/>
    </location>
</feature>
<feature type="region of interest" description="Disordered" evidence="2">
    <location>
        <begin position="202"/>
        <end position="223"/>
    </location>
</feature>
<feature type="compositionally biased region" description="Basic and acidic residues" evidence="2">
    <location>
        <begin position="1428"/>
        <end position="1437"/>
    </location>
</feature>
<feature type="region of interest" description="Disordered" evidence="2">
    <location>
        <begin position="984"/>
        <end position="1120"/>
    </location>
</feature>
<feature type="compositionally biased region" description="Polar residues" evidence="2">
    <location>
        <begin position="1091"/>
        <end position="1106"/>
    </location>
</feature>
<name>A0A5N4C7D0_CAMDR</name>
<dbReference type="PANTHER" id="PTHR13037">
    <property type="entry name" value="FORMIN"/>
    <property type="match status" value="1"/>
</dbReference>
<keyword evidence="4" id="KW-1185">Reference proteome</keyword>
<feature type="region of interest" description="Disordered" evidence="2">
    <location>
        <begin position="1690"/>
        <end position="1733"/>
    </location>
</feature>
<feature type="compositionally biased region" description="Polar residues" evidence="2">
    <location>
        <begin position="2034"/>
        <end position="2050"/>
    </location>
</feature>
<accession>A0A5N4C7D0</accession>
<dbReference type="Proteomes" id="UP000299084">
    <property type="component" value="Unassembled WGS sequence"/>
</dbReference>
<feature type="compositionally biased region" description="Basic and acidic residues" evidence="2">
    <location>
        <begin position="1697"/>
        <end position="1714"/>
    </location>
</feature>
<proteinExistence type="predicted"/>
<dbReference type="EMBL" id="JWIN03000033">
    <property type="protein sequence ID" value="KAB1254760.1"/>
    <property type="molecule type" value="Genomic_DNA"/>
</dbReference>
<feature type="region of interest" description="Disordered" evidence="2">
    <location>
        <begin position="1403"/>
        <end position="1458"/>
    </location>
</feature>
<feature type="region of interest" description="Disordered" evidence="2">
    <location>
        <begin position="2024"/>
        <end position="2057"/>
    </location>
</feature>
<evidence type="ECO:0000256" key="2">
    <source>
        <dbReference type="SAM" id="MobiDB-lite"/>
    </source>
</evidence>
<feature type="region of interest" description="Disordered" evidence="2">
    <location>
        <begin position="1151"/>
        <end position="1176"/>
    </location>
</feature>